<evidence type="ECO:0000313" key="2">
    <source>
        <dbReference type="EMBL" id="QSX33307.1"/>
    </source>
</evidence>
<keyword evidence="3" id="KW-1185">Reference proteome</keyword>
<dbReference type="RefSeq" id="WP_207354540.1">
    <property type="nucleotide sequence ID" value="NZ_CP071503.1"/>
</dbReference>
<organism evidence="2 3">
    <name type="scientific">Shewanella avicenniae</name>
    <dbReference type="NCBI Taxonomy" id="2814294"/>
    <lineage>
        <taxon>Bacteria</taxon>
        <taxon>Pseudomonadati</taxon>
        <taxon>Pseudomonadota</taxon>
        <taxon>Gammaproteobacteria</taxon>
        <taxon>Alteromonadales</taxon>
        <taxon>Shewanellaceae</taxon>
        <taxon>Shewanella</taxon>
    </lineage>
</organism>
<feature type="signal peptide" evidence="1">
    <location>
        <begin position="1"/>
        <end position="27"/>
    </location>
</feature>
<dbReference type="InterPro" id="IPR010281">
    <property type="entry name" value="DUF885"/>
</dbReference>
<name>A0ABX7QQJ9_9GAMM</name>
<evidence type="ECO:0000256" key="1">
    <source>
        <dbReference type="SAM" id="SignalP"/>
    </source>
</evidence>
<gene>
    <name evidence="2" type="ORF">JYB87_16520</name>
</gene>
<dbReference type="PANTHER" id="PTHR33361">
    <property type="entry name" value="GLR0591 PROTEIN"/>
    <property type="match status" value="1"/>
</dbReference>
<dbReference type="Pfam" id="PF05960">
    <property type="entry name" value="DUF885"/>
    <property type="match status" value="1"/>
</dbReference>
<reference evidence="2 3" key="1">
    <citation type="submission" date="2021-03" db="EMBL/GenBank/DDBJ databases">
        <title>Novel species identification of genus Shewanella.</title>
        <authorList>
            <person name="Liu G."/>
            <person name="Zhang Q."/>
        </authorList>
    </citation>
    <scope>NUCLEOTIDE SEQUENCE [LARGE SCALE GENOMIC DNA]</scope>
    <source>
        <strain evidence="2 3">FJAT-51800</strain>
    </source>
</reference>
<feature type="chain" id="PRO_5045541084" evidence="1">
    <location>
        <begin position="28"/>
        <end position="585"/>
    </location>
</feature>
<dbReference type="Proteomes" id="UP000662770">
    <property type="component" value="Chromosome"/>
</dbReference>
<dbReference type="EMBL" id="CP071503">
    <property type="protein sequence ID" value="QSX33307.1"/>
    <property type="molecule type" value="Genomic_DNA"/>
</dbReference>
<evidence type="ECO:0000313" key="3">
    <source>
        <dbReference type="Proteomes" id="UP000662770"/>
    </source>
</evidence>
<accession>A0ABX7QQJ9</accession>
<keyword evidence="1" id="KW-0732">Signal</keyword>
<sequence>MPSKPVFPRMLLLASILAIQPVSYVMASSADQTFEKLYQTEWKWRQDQNSVDEDSVIASVPSALPNVSLSKLQANLTYWQNVQQNLSKIDPSKLSDDNAMNLLVYQQQIASLMSDITNKVYERPLSGDTSFWGDLTYMTDDGFHTEQDYRNYVKWLSDMPRYFSQNIDNMRVGMKRGFVLPKISLQGRDATAASVVDAKGDSNIFFRPFTKMPSNLPEKVQAELKQAGLKAIEQAVIPAHKQVMDFLRNEYIPNAADSLAAYDLPNGKAFYQSQIKKYTTLDLTAEEIHQIGLDEVASIKQRMFDVMKQVKFDGSLKEFLDFLRTDPQFYVKTPQALLDRAAWIAKEFDAKAAQYFGRLPRSRFAVIPVPDDIAPYYTAGRGGPGVYLVNTYNLPARPLYSLPALTLHESAPGHAFQMPLAAENKALPEFRRNYYISAFGEGWALYSEKLGEEMGMYHTPYEVFGMLSYQMWRAARLVVDTGIHAKHWTRKQAQDFMLDNTALSTHEVTTEVDRYIAWPGQALSYYLGEMDIVKNRQKAEQALGEKFDIRAFHDTVLQLGSVPLSVLDARIDKFIADGGKSPYQD</sequence>
<proteinExistence type="predicted"/>
<dbReference type="PANTHER" id="PTHR33361:SF2">
    <property type="entry name" value="DUF885 DOMAIN-CONTAINING PROTEIN"/>
    <property type="match status" value="1"/>
</dbReference>
<protein>
    <submittedName>
        <fullName evidence="2">DUF885 family protein</fullName>
    </submittedName>
</protein>